<keyword evidence="6" id="KW-1185">Reference proteome</keyword>
<dbReference type="InterPro" id="IPR006145">
    <property type="entry name" value="PsdUridine_synth_RsuA/RluA"/>
</dbReference>
<dbReference type="PANTHER" id="PTHR21600:SF87">
    <property type="entry name" value="RNA PSEUDOURIDYLATE SYNTHASE DOMAIN-CONTAINING PROTEIN 1"/>
    <property type="match status" value="1"/>
</dbReference>
<name>A0A1M5G0H3_9BACT</name>
<dbReference type="Gene3D" id="3.30.2350.10">
    <property type="entry name" value="Pseudouridine synthase"/>
    <property type="match status" value="1"/>
</dbReference>
<dbReference type="InterPro" id="IPR050188">
    <property type="entry name" value="RluA_PseudoU_synthase"/>
</dbReference>
<proteinExistence type="inferred from homology"/>
<evidence type="ECO:0000259" key="4">
    <source>
        <dbReference type="Pfam" id="PF00849"/>
    </source>
</evidence>
<feature type="region of interest" description="Disordered" evidence="3">
    <location>
        <begin position="289"/>
        <end position="310"/>
    </location>
</feature>
<comment type="similarity">
    <text evidence="1">Belongs to the pseudouridine synthase RluA family.</text>
</comment>
<sequence length="310" mass="34931">MAPKTWTEGRGRESFQAVHVTAELVGRPLRELLERVCLLDPREAEDLLQFGSVHVDGRRRTRGDFPLQKGSQVRIYWPWQGTARTYELDPKRILYRDSWILAYDKEPGIPSQATPSDAYNNVYAAVLRHLSAEGSPAYVALHQRLDRDTTGVMVLAVHRKANKGLGAAFQARRVKKVYLAWVVGVPSRDAWVTDKDIGRGEGVYRVCGRNLGRTARTSFRVLWRTQDAALVEARPLTGRTHQIRLHLASEGHPVLGDRLYGNDAARTRSQRLHLHAYRLDLPHPVTGEPLSLKAPVPEDWPPVPQGTIPD</sequence>
<evidence type="ECO:0000313" key="6">
    <source>
        <dbReference type="Proteomes" id="UP000184076"/>
    </source>
</evidence>
<evidence type="ECO:0000256" key="3">
    <source>
        <dbReference type="SAM" id="MobiDB-lite"/>
    </source>
</evidence>
<dbReference type="GO" id="GO:0140098">
    <property type="term" value="F:catalytic activity, acting on RNA"/>
    <property type="evidence" value="ECO:0007669"/>
    <property type="project" value="UniProtKB-ARBA"/>
</dbReference>
<keyword evidence="2" id="KW-0694">RNA-binding</keyword>
<gene>
    <name evidence="5" type="ORF">SAMN02745206_03019</name>
</gene>
<evidence type="ECO:0000256" key="2">
    <source>
        <dbReference type="PROSITE-ProRule" id="PRU00182"/>
    </source>
</evidence>
<evidence type="ECO:0000256" key="1">
    <source>
        <dbReference type="ARBA" id="ARBA00010876"/>
    </source>
</evidence>
<dbReference type="RefSeq" id="WP_073040910.1">
    <property type="nucleotide sequence ID" value="NZ_FQVB01000034.1"/>
</dbReference>
<dbReference type="SUPFAM" id="SSF55120">
    <property type="entry name" value="Pseudouridine synthase"/>
    <property type="match status" value="1"/>
</dbReference>
<dbReference type="AlphaFoldDB" id="A0A1M5G0H3"/>
<dbReference type="GO" id="GO:0003723">
    <property type="term" value="F:RNA binding"/>
    <property type="evidence" value="ECO:0007669"/>
    <property type="project" value="UniProtKB-KW"/>
</dbReference>
<protein>
    <submittedName>
        <fullName evidence="5">23S rRNA pseudouridine1911/1915/1917 synthase</fullName>
    </submittedName>
</protein>
<dbReference type="EMBL" id="FQVB01000034">
    <property type="protein sequence ID" value="SHF97223.1"/>
    <property type="molecule type" value="Genomic_DNA"/>
</dbReference>
<organism evidence="5 6">
    <name type="scientific">Desulfacinum infernum DSM 9756</name>
    <dbReference type="NCBI Taxonomy" id="1121391"/>
    <lineage>
        <taxon>Bacteria</taxon>
        <taxon>Pseudomonadati</taxon>
        <taxon>Thermodesulfobacteriota</taxon>
        <taxon>Syntrophobacteria</taxon>
        <taxon>Syntrophobacterales</taxon>
        <taxon>Syntrophobacteraceae</taxon>
        <taxon>Desulfacinum</taxon>
    </lineage>
</organism>
<accession>A0A1M5G0H3</accession>
<dbReference type="GO" id="GO:0009982">
    <property type="term" value="F:pseudouridine synthase activity"/>
    <property type="evidence" value="ECO:0007669"/>
    <property type="project" value="InterPro"/>
</dbReference>
<dbReference type="CDD" id="cd02869">
    <property type="entry name" value="PseudoU_synth_RluA_like"/>
    <property type="match status" value="1"/>
</dbReference>
<dbReference type="PROSITE" id="PS50889">
    <property type="entry name" value="S4"/>
    <property type="match status" value="1"/>
</dbReference>
<dbReference type="Pfam" id="PF00849">
    <property type="entry name" value="PseudoU_synth_2"/>
    <property type="match status" value="1"/>
</dbReference>
<dbReference type="InterPro" id="IPR020103">
    <property type="entry name" value="PsdUridine_synth_cat_dom_sf"/>
</dbReference>
<reference evidence="6" key="1">
    <citation type="submission" date="2016-11" db="EMBL/GenBank/DDBJ databases">
        <authorList>
            <person name="Varghese N."/>
            <person name="Submissions S."/>
        </authorList>
    </citation>
    <scope>NUCLEOTIDE SEQUENCE [LARGE SCALE GENOMIC DNA]</scope>
    <source>
        <strain evidence="6">DSM 9756</strain>
    </source>
</reference>
<dbReference type="STRING" id="1121391.SAMN02745206_03019"/>
<dbReference type="Proteomes" id="UP000184076">
    <property type="component" value="Unassembled WGS sequence"/>
</dbReference>
<evidence type="ECO:0000313" key="5">
    <source>
        <dbReference type="EMBL" id="SHF97223.1"/>
    </source>
</evidence>
<dbReference type="PANTHER" id="PTHR21600">
    <property type="entry name" value="MITOCHONDRIAL RNA PSEUDOURIDINE SYNTHASE"/>
    <property type="match status" value="1"/>
</dbReference>
<feature type="domain" description="Pseudouridine synthase RsuA/RluA-like" evidence="4">
    <location>
        <begin position="101"/>
        <end position="249"/>
    </location>
</feature>
<dbReference type="GO" id="GO:0000455">
    <property type="term" value="P:enzyme-directed rRNA pseudouridine synthesis"/>
    <property type="evidence" value="ECO:0007669"/>
    <property type="project" value="TreeGrafter"/>
</dbReference>